<dbReference type="EMBL" id="CP020809">
    <property type="protein sequence ID" value="ART73773.1"/>
    <property type="molecule type" value="Genomic_DNA"/>
</dbReference>
<feature type="chain" id="PRO_5010984179" evidence="2">
    <location>
        <begin position="30"/>
        <end position="187"/>
    </location>
</feature>
<feature type="compositionally biased region" description="Low complexity" evidence="1">
    <location>
        <begin position="116"/>
        <end position="132"/>
    </location>
</feature>
<feature type="compositionally biased region" description="Polar residues" evidence="1">
    <location>
        <begin position="164"/>
        <end position="180"/>
    </location>
</feature>
<keyword evidence="4" id="KW-1185">Reference proteome</keyword>
<name>A0A1Y0CEQ9_9MYCO</name>
<sequence>MRAMRLKTALLIPAAVSIALSAAVTVAVADPGSELPESETTDVRVTPATVTVTATVAPGQCAPVAGGPPNIAVTDTAAEPQLSEGQVAPSTATVSADGEAGPSGASTSRFDPYTCAPVPAAATSSATPAAPARTDAEIPTYTAPLAPYPGSNGSGVSGGADAEATSTQGPLSEPTTSSTLPAAPAPR</sequence>
<evidence type="ECO:0000313" key="4">
    <source>
        <dbReference type="Proteomes" id="UP000195331"/>
    </source>
</evidence>
<dbReference type="OrthoDB" id="4763876at2"/>
<feature type="signal peptide" evidence="2">
    <location>
        <begin position="1"/>
        <end position="29"/>
    </location>
</feature>
<feature type="region of interest" description="Disordered" evidence="1">
    <location>
        <begin position="81"/>
        <end position="187"/>
    </location>
</feature>
<evidence type="ECO:0000256" key="2">
    <source>
        <dbReference type="SAM" id="SignalP"/>
    </source>
</evidence>
<protein>
    <submittedName>
        <fullName evidence="3">Uncharacterized protein</fullName>
    </submittedName>
</protein>
<accession>A0A1Y0CEQ9</accession>
<proteinExistence type="predicted"/>
<gene>
    <name evidence="3" type="ORF">BTO20_20445</name>
</gene>
<dbReference type="AlphaFoldDB" id="A0A1Y0CEQ9"/>
<keyword evidence="2" id="KW-0732">Signal</keyword>
<reference evidence="3 4" key="1">
    <citation type="submission" date="2017-04" db="EMBL/GenBank/DDBJ databases">
        <title>Whole Genome Sequence of 1,4-Dioxane Degrading Bacterium Mycobacterium dioxanotrophicus PH-06.</title>
        <authorList>
            <person name="He Y."/>
        </authorList>
    </citation>
    <scope>NUCLEOTIDE SEQUENCE [LARGE SCALE GENOMIC DNA]</scope>
    <source>
        <strain evidence="3 4">PH-06</strain>
    </source>
</reference>
<dbReference type="Proteomes" id="UP000195331">
    <property type="component" value="Chromosome"/>
</dbReference>
<dbReference type="KEGG" id="mdx:BTO20_20445"/>
<organism evidence="3 4">
    <name type="scientific">Mycobacterium dioxanotrophicus</name>
    <dbReference type="NCBI Taxonomy" id="482462"/>
    <lineage>
        <taxon>Bacteria</taxon>
        <taxon>Bacillati</taxon>
        <taxon>Actinomycetota</taxon>
        <taxon>Actinomycetes</taxon>
        <taxon>Mycobacteriales</taxon>
        <taxon>Mycobacteriaceae</taxon>
        <taxon>Mycobacterium</taxon>
    </lineage>
</organism>
<evidence type="ECO:0000256" key="1">
    <source>
        <dbReference type="SAM" id="MobiDB-lite"/>
    </source>
</evidence>
<evidence type="ECO:0000313" key="3">
    <source>
        <dbReference type="EMBL" id="ART73773.1"/>
    </source>
</evidence>